<reference evidence="1" key="1">
    <citation type="submission" date="2020-05" db="EMBL/GenBank/DDBJ databases">
        <authorList>
            <person name="Chiriac C."/>
            <person name="Salcher M."/>
            <person name="Ghai R."/>
            <person name="Kavagutti S V."/>
        </authorList>
    </citation>
    <scope>NUCLEOTIDE SEQUENCE</scope>
</reference>
<accession>A0A6J7QPD2</accession>
<evidence type="ECO:0000313" key="1">
    <source>
        <dbReference type="EMBL" id="CAB5019630.1"/>
    </source>
</evidence>
<proteinExistence type="predicted"/>
<sequence length="86" mass="9080">MATNMTAYDAAFTAKHHPIPTVGISTAASDGPRIKPICTSMLLVAMALGSSLSPTVSFISAWRNGWSNALPTPCTIANRHRDHSDA</sequence>
<dbReference type="EMBL" id="CAFBOL010000158">
    <property type="protein sequence ID" value="CAB5019630.1"/>
    <property type="molecule type" value="Genomic_DNA"/>
</dbReference>
<gene>
    <name evidence="1" type="ORF">UFOPK3931_03274</name>
</gene>
<protein>
    <submittedName>
        <fullName evidence="1">Unannotated protein</fullName>
    </submittedName>
</protein>
<dbReference type="AlphaFoldDB" id="A0A6J7QPD2"/>
<organism evidence="1">
    <name type="scientific">freshwater metagenome</name>
    <dbReference type="NCBI Taxonomy" id="449393"/>
    <lineage>
        <taxon>unclassified sequences</taxon>
        <taxon>metagenomes</taxon>
        <taxon>ecological metagenomes</taxon>
    </lineage>
</organism>
<name>A0A6J7QPD2_9ZZZZ</name>